<dbReference type="Proteomes" id="UP000478052">
    <property type="component" value="Unassembled WGS sequence"/>
</dbReference>
<protein>
    <submittedName>
        <fullName evidence="7">Organic cation transporter protein</fullName>
    </submittedName>
</protein>
<dbReference type="CDD" id="cd17317">
    <property type="entry name" value="MFS_SLC22"/>
    <property type="match status" value="1"/>
</dbReference>
<evidence type="ECO:0000313" key="8">
    <source>
        <dbReference type="Proteomes" id="UP000478052"/>
    </source>
</evidence>
<feature type="transmembrane region" description="Helical" evidence="5">
    <location>
        <begin position="190"/>
        <end position="209"/>
    </location>
</feature>
<name>A0A6G0ZCL3_APHCR</name>
<gene>
    <name evidence="7" type="ORF">FWK35_00011038</name>
</gene>
<dbReference type="InterPro" id="IPR020846">
    <property type="entry name" value="MFS_dom"/>
</dbReference>
<reference evidence="7 8" key="1">
    <citation type="submission" date="2019-08" db="EMBL/GenBank/DDBJ databases">
        <title>Whole genome of Aphis craccivora.</title>
        <authorList>
            <person name="Voronova N.V."/>
            <person name="Shulinski R.S."/>
            <person name="Bandarenka Y.V."/>
            <person name="Zhorov D.G."/>
            <person name="Warner D."/>
        </authorList>
    </citation>
    <scope>NUCLEOTIDE SEQUENCE [LARGE SCALE GENOMIC DNA]</scope>
    <source>
        <strain evidence="7">180601</strain>
        <tissue evidence="7">Whole Body</tissue>
    </source>
</reference>
<feature type="transmembrane region" description="Helical" evidence="5">
    <location>
        <begin position="517"/>
        <end position="537"/>
    </location>
</feature>
<keyword evidence="2 5" id="KW-0812">Transmembrane</keyword>
<dbReference type="InterPro" id="IPR005828">
    <property type="entry name" value="MFS_sugar_transport-like"/>
</dbReference>
<feature type="transmembrane region" description="Helical" evidence="5">
    <location>
        <begin position="418"/>
        <end position="440"/>
    </location>
</feature>
<evidence type="ECO:0000259" key="6">
    <source>
        <dbReference type="PROSITE" id="PS50850"/>
    </source>
</evidence>
<feature type="transmembrane region" description="Helical" evidence="5">
    <location>
        <begin position="221"/>
        <end position="239"/>
    </location>
</feature>
<sequence length="642" mass="71280">MLISEKKVICCCLSEGAKKPQSNVCCSDKERDYAKQSSTIAKSDGDPVQTALGDFGWWQFWITFALSLLKFPIAWHQLAIIFLAAKSPFQCDVGNESTTLFNVTDRCNSFDPVTHGMVPCHQFIYDRSVFQETIITESKSSLCKSHSIIRVEKRNNKQSPTLKNMSATIGTSWFSKFWDLVCGRFQLSNIAQSVFMLGVLIGNVLFGMFSDKYGRKIPMMFAIVLLLVAGVGTSLAPWYELFLPLRFATALAIGGLMISSFVLTMEVVGGKWRTVVSTLHHIPFNLGHMSMALISYFIRNWRQFQLAITLPSLFFFTYWWIIPESPRWLLAVGKEKQARKILTTGASRNNRKLDGEFEKSIMNSQPEKGGDENKGNLFDLFRTPNLRKKTLAVFFNWMVCGLCFYGLAQYMGEIGGNIFVNVASSGLIELPGAFLCIYLMEKFGRRNTLLSANLVTALACILITFLPQIIAIIRRTPNGFDHKTAVPPESARGTFRASRCTVWEPLGLDSEVEHFKFILASLGIVGSSIAFPTIYLFSGELFPTVVRNVGVGSASMCARIGSVIAPFVSSLGVFNVYLPPMIFGTVPLIGALLCLLLPETRGAQLPVTIEDGERFGLKVTKLPTKTAENGTHNTGFVADEQL</sequence>
<dbReference type="SUPFAM" id="SSF103473">
    <property type="entry name" value="MFS general substrate transporter"/>
    <property type="match status" value="1"/>
</dbReference>
<evidence type="ECO:0000256" key="4">
    <source>
        <dbReference type="ARBA" id="ARBA00023136"/>
    </source>
</evidence>
<feature type="transmembrane region" description="Helical" evidence="5">
    <location>
        <begin position="549"/>
        <end position="571"/>
    </location>
</feature>
<evidence type="ECO:0000256" key="1">
    <source>
        <dbReference type="ARBA" id="ARBA00004141"/>
    </source>
</evidence>
<dbReference type="InterPro" id="IPR036259">
    <property type="entry name" value="MFS_trans_sf"/>
</dbReference>
<feature type="transmembrane region" description="Helical" evidence="5">
    <location>
        <begin position="452"/>
        <end position="473"/>
    </location>
</feature>
<evidence type="ECO:0000256" key="3">
    <source>
        <dbReference type="ARBA" id="ARBA00022989"/>
    </source>
</evidence>
<dbReference type="EMBL" id="VUJU01000721">
    <property type="protein sequence ID" value="KAF0768684.1"/>
    <property type="molecule type" value="Genomic_DNA"/>
</dbReference>
<proteinExistence type="predicted"/>
<dbReference type="Gene3D" id="1.20.1250.20">
    <property type="entry name" value="MFS general substrate transporter like domains"/>
    <property type="match status" value="1"/>
</dbReference>
<evidence type="ECO:0000256" key="5">
    <source>
        <dbReference type="SAM" id="Phobius"/>
    </source>
</evidence>
<dbReference type="OrthoDB" id="5296287at2759"/>
<keyword evidence="4 5" id="KW-0472">Membrane</keyword>
<comment type="caution">
    <text evidence="7">The sequence shown here is derived from an EMBL/GenBank/DDBJ whole genome shotgun (WGS) entry which is preliminary data.</text>
</comment>
<keyword evidence="8" id="KW-1185">Reference proteome</keyword>
<dbReference type="AlphaFoldDB" id="A0A6G0ZCL3"/>
<keyword evidence="3 5" id="KW-1133">Transmembrane helix</keyword>
<organism evidence="7 8">
    <name type="scientific">Aphis craccivora</name>
    <name type="common">Cowpea aphid</name>
    <dbReference type="NCBI Taxonomy" id="307492"/>
    <lineage>
        <taxon>Eukaryota</taxon>
        <taxon>Metazoa</taxon>
        <taxon>Ecdysozoa</taxon>
        <taxon>Arthropoda</taxon>
        <taxon>Hexapoda</taxon>
        <taxon>Insecta</taxon>
        <taxon>Pterygota</taxon>
        <taxon>Neoptera</taxon>
        <taxon>Paraneoptera</taxon>
        <taxon>Hemiptera</taxon>
        <taxon>Sternorrhyncha</taxon>
        <taxon>Aphidomorpha</taxon>
        <taxon>Aphidoidea</taxon>
        <taxon>Aphididae</taxon>
        <taxon>Aphidini</taxon>
        <taxon>Aphis</taxon>
        <taxon>Aphis</taxon>
    </lineage>
</organism>
<feature type="transmembrane region" description="Helical" evidence="5">
    <location>
        <begin position="275"/>
        <end position="298"/>
    </location>
</feature>
<accession>A0A6G0ZCL3</accession>
<evidence type="ECO:0000313" key="7">
    <source>
        <dbReference type="EMBL" id="KAF0768684.1"/>
    </source>
</evidence>
<dbReference type="PROSITE" id="PS50850">
    <property type="entry name" value="MFS"/>
    <property type="match status" value="1"/>
</dbReference>
<comment type="subcellular location">
    <subcellularLocation>
        <location evidence="1">Membrane</location>
        <topology evidence="1">Multi-pass membrane protein</topology>
    </subcellularLocation>
</comment>
<evidence type="ECO:0000256" key="2">
    <source>
        <dbReference type="ARBA" id="ARBA00022692"/>
    </source>
</evidence>
<feature type="domain" description="Major facilitator superfamily (MFS) profile" evidence="6">
    <location>
        <begin position="133"/>
        <end position="602"/>
    </location>
</feature>
<dbReference type="GO" id="GO:0016020">
    <property type="term" value="C:membrane"/>
    <property type="evidence" value="ECO:0007669"/>
    <property type="project" value="UniProtKB-SubCell"/>
</dbReference>
<dbReference type="PANTHER" id="PTHR24064">
    <property type="entry name" value="SOLUTE CARRIER FAMILY 22 MEMBER"/>
    <property type="match status" value="1"/>
</dbReference>
<dbReference type="GO" id="GO:0022857">
    <property type="term" value="F:transmembrane transporter activity"/>
    <property type="evidence" value="ECO:0007669"/>
    <property type="project" value="InterPro"/>
</dbReference>
<feature type="transmembrane region" description="Helical" evidence="5">
    <location>
        <begin position="245"/>
        <end position="263"/>
    </location>
</feature>
<feature type="transmembrane region" description="Helical" evidence="5">
    <location>
        <begin position="391"/>
        <end position="412"/>
    </location>
</feature>
<dbReference type="Pfam" id="PF00083">
    <property type="entry name" value="Sugar_tr"/>
    <property type="match status" value="1"/>
</dbReference>
<feature type="transmembrane region" description="Helical" evidence="5">
    <location>
        <begin position="304"/>
        <end position="321"/>
    </location>
</feature>